<evidence type="ECO:0000256" key="1">
    <source>
        <dbReference type="ARBA" id="ARBA00004123"/>
    </source>
</evidence>
<dbReference type="SMART" id="SM00389">
    <property type="entry name" value="HOX"/>
    <property type="match status" value="1"/>
</dbReference>
<accession>F6MGA0</accession>
<feature type="non-terminal residue" evidence="11">
    <location>
        <position position="426"/>
    </location>
</feature>
<feature type="domain" description="POU-specific" evidence="10">
    <location>
        <begin position="220"/>
        <end position="294"/>
    </location>
</feature>
<dbReference type="AlphaFoldDB" id="F6MGA0"/>
<dbReference type="Pfam" id="PF00046">
    <property type="entry name" value="Homeodomain"/>
    <property type="match status" value="1"/>
</dbReference>
<dbReference type="InterPro" id="IPR050255">
    <property type="entry name" value="POU_domain_TF"/>
</dbReference>
<dbReference type="SUPFAM" id="SSF46689">
    <property type="entry name" value="Homeodomain-like"/>
    <property type="match status" value="1"/>
</dbReference>
<feature type="domain" description="Homeobox" evidence="9">
    <location>
        <begin position="311"/>
        <end position="371"/>
    </location>
</feature>
<feature type="region of interest" description="Disordered" evidence="8">
    <location>
        <begin position="162"/>
        <end position="183"/>
    </location>
</feature>
<evidence type="ECO:0000259" key="10">
    <source>
        <dbReference type="PROSITE" id="PS51179"/>
    </source>
</evidence>
<dbReference type="GO" id="GO:0000981">
    <property type="term" value="F:DNA-binding transcription factor activity, RNA polymerase II-specific"/>
    <property type="evidence" value="ECO:0007669"/>
    <property type="project" value="InterPro"/>
</dbReference>
<evidence type="ECO:0000256" key="2">
    <source>
        <dbReference type="ARBA" id="ARBA00023125"/>
    </source>
</evidence>
<dbReference type="PANTHER" id="PTHR11636">
    <property type="entry name" value="POU DOMAIN"/>
    <property type="match status" value="1"/>
</dbReference>
<keyword evidence="4 5" id="KW-0539">Nucleus</keyword>
<dbReference type="GO" id="GO:0005634">
    <property type="term" value="C:nucleus"/>
    <property type="evidence" value="ECO:0007669"/>
    <property type="project" value="UniProtKB-SubCell"/>
</dbReference>
<evidence type="ECO:0000313" key="11">
    <source>
        <dbReference type="EMBL" id="AEG66930.1"/>
    </source>
</evidence>
<dbReference type="GO" id="GO:0000978">
    <property type="term" value="F:RNA polymerase II cis-regulatory region sequence-specific DNA binding"/>
    <property type="evidence" value="ECO:0007669"/>
    <property type="project" value="TreeGrafter"/>
</dbReference>
<dbReference type="Gene3D" id="1.10.10.60">
    <property type="entry name" value="Homeodomain-like"/>
    <property type="match status" value="1"/>
</dbReference>
<evidence type="ECO:0000256" key="5">
    <source>
        <dbReference type="PROSITE-ProRule" id="PRU00108"/>
    </source>
</evidence>
<dbReference type="SUPFAM" id="SSF47413">
    <property type="entry name" value="lambda repressor-like DNA-binding domains"/>
    <property type="match status" value="1"/>
</dbReference>
<dbReference type="InterPro" id="IPR017970">
    <property type="entry name" value="Homeobox_CS"/>
</dbReference>
<dbReference type="InterPro" id="IPR013847">
    <property type="entry name" value="POU"/>
</dbReference>
<dbReference type="InterPro" id="IPR010982">
    <property type="entry name" value="Lambda_DNA-bd_dom_sf"/>
</dbReference>
<dbReference type="EMBL" id="JF820067">
    <property type="protein sequence ID" value="AEG66930.1"/>
    <property type="molecule type" value="mRNA"/>
</dbReference>
<evidence type="ECO:0000259" key="9">
    <source>
        <dbReference type="PROSITE" id="PS50071"/>
    </source>
</evidence>
<dbReference type="InterPro" id="IPR000327">
    <property type="entry name" value="POU_dom"/>
</dbReference>
<dbReference type="PANTHER" id="PTHR11636:SF89">
    <property type="entry name" value="POU DOMAIN PROTEIN 2, ISOFORM B-RELATED"/>
    <property type="match status" value="1"/>
</dbReference>
<proteinExistence type="evidence at transcript level"/>
<dbReference type="Pfam" id="PF00157">
    <property type="entry name" value="Pou"/>
    <property type="match status" value="1"/>
</dbReference>
<name>F6MGA0_HYDEC</name>
<dbReference type="SMART" id="SM00352">
    <property type="entry name" value="POU"/>
    <property type="match status" value="1"/>
</dbReference>
<evidence type="ECO:0000256" key="3">
    <source>
        <dbReference type="ARBA" id="ARBA00023155"/>
    </source>
</evidence>
<feature type="compositionally biased region" description="Basic and acidic residues" evidence="8">
    <location>
        <begin position="171"/>
        <end position="183"/>
    </location>
</feature>
<dbReference type="PROSITE" id="PS00035">
    <property type="entry name" value="POU_1"/>
    <property type="match status" value="1"/>
</dbReference>
<protein>
    <recommendedName>
        <fullName evidence="7">POU domain protein</fullName>
    </recommendedName>
</protein>
<keyword evidence="3 5" id="KW-0371">Homeobox</keyword>
<feature type="DNA-binding region" description="Homeobox" evidence="5">
    <location>
        <begin position="313"/>
        <end position="372"/>
    </location>
</feature>
<dbReference type="PROSITE" id="PS00027">
    <property type="entry name" value="HOMEOBOX_1"/>
    <property type="match status" value="1"/>
</dbReference>
<dbReference type="PROSITE" id="PS51179">
    <property type="entry name" value="POU_3"/>
    <property type="match status" value="1"/>
</dbReference>
<organism evidence="11">
    <name type="scientific">Hydractinia echinata</name>
    <name type="common">Snail fur</name>
    <name type="synonym">Hermit crab hydroid</name>
    <dbReference type="NCBI Taxonomy" id="3283270"/>
    <lineage>
        <taxon>Eukaryota</taxon>
        <taxon>Metazoa</taxon>
        <taxon>Cnidaria</taxon>
        <taxon>Anthozoa</taxon>
        <taxon>Octocorallia</taxon>
        <taxon>Malacalcyonacea</taxon>
        <taxon>Cladiellidae</taxon>
        <taxon>Klyxum</taxon>
    </lineage>
</organism>
<keyword evidence="2 5" id="KW-0238">DNA-binding</keyword>
<reference evidence="11" key="1">
    <citation type="journal article" date="2011" name="Development">
        <title>Induced stem cell neoplasia in a cnidarian by ectopic expression of a POU domain transcription factor.</title>
        <authorList>
            <person name="Millane R.C."/>
            <person name="Kanska J."/>
            <person name="Duffy D.J."/>
            <person name="Seoighe C."/>
            <person name="Cunningham S."/>
            <person name="Plickert G."/>
            <person name="Frank U."/>
        </authorList>
    </citation>
    <scope>NUCLEOTIDE SEQUENCE</scope>
</reference>
<dbReference type="InterPro" id="IPR009057">
    <property type="entry name" value="Homeodomain-like_sf"/>
</dbReference>
<dbReference type="PROSITE" id="PS00465">
    <property type="entry name" value="POU_2"/>
    <property type="match status" value="1"/>
</dbReference>
<dbReference type="InterPro" id="IPR001356">
    <property type="entry name" value="HD"/>
</dbReference>
<evidence type="ECO:0000256" key="4">
    <source>
        <dbReference type="ARBA" id="ARBA00023242"/>
    </source>
</evidence>
<dbReference type="PRINTS" id="PR00028">
    <property type="entry name" value="POUDOMAIN"/>
</dbReference>
<keyword evidence="7" id="KW-0804">Transcription</keyword>
<evidence type="ECO:0000256" key="6">
    <source>
        <dbReference type="RuleBase" id="RU000682"/>
    </source>
</evidence>
<dbReference type="CDD" id="cd00086">
    <property type="entry name" value="homeodomain"/>
    <property type="match status" value="1"/>
</dbReference>
<evidence type="ECO:0000256" key="7">
    <source>
        <dbReference type="RuleBase" id="RU361194"/>
    </source>
</evidence>
<comment type="similarity">
    <text evidence="7">Belongs to the POU transcription factor family.</text>
</comment>
<gene>
    <name evidence="11" type="primary">Pln</name>
</gene>
<sequence length="426" mass="48225">MLYEWIECLGMMPNANQSLLNSSHIMQVAPPATSAPLIHFQIIPNPEIQQQVVKKDVQYVHQPTYNIINPLENQQCCLVQDQYGGITWAVVSNEPQPSFNSLVMNPFNNGSITPIIQNVQTRNNNTSYDTQNTICETEECSGQNEIVTVDVLNSSKQQTYVPHVTDTPPVFKKDKDSKNNDLHNNDTYKTDFSLSSSSGCNSVINPADEAAIENLPFDESAAITTDDLEAFAKEFKRKRIKLGFTQSDVGLGLGSLYGNIFSQTTICRFEALQLSFKNMCKLQPLLVKWLDEMDNNFLGTENATSRNLFPARKRKKRTSIDLTLKETLEMYFIKHQKPSGHDITEIAMQLNLEKEVVRVWFCNRRQKEKRLLASTGFVKSGDASMVSPSLSYPISFNHVPQEQSVIDQLHSQQPYYQVDSFETTKS</sequence>
<comment type="subcellular location">
    <subcellularLocation>
        <location evidence="1 5 6">Nucleus</location>
    </subcellularLocation>
</comment>
<dbReference type="Gene3D" id="1.10.260.40">
    <property type="entry name" value="lambda repressor-like DNA-binding domains"/>
    <property type="match status" value="1"/>
</dbReference>
<evidence type="ECO:0000256" key="8">
    <source>
        <dbReference type="SAM" id="MobiDB-lite"/>
    </source>
</evidence>
<dbReference type="PROSITE" id="PS50071">
    <property type="entry name" value="HOMEOBOX_2"/>
    <property type="match status" value="1"/>
</dbReference>
<dbReference type="FunFam" id="1.10.260.40:FF:000001">
    <property type="entry name" value="POU domain protein"/>
    <property type="match status" value="1"/>
</dbReference>